<evidence type="ECO:0000256" key="1">
    <source>
        <dbReference type="SAM" id="SignalP"/>
    </source>
</evidence>
<feature type="signal peptide" evidence="1">
    <location>
        <begin position="1"/>
        <end position="31"/>
    </location>
</feature>
<dbReference type="Proteomes" id="UP000027770">
    <property type="component" value="Unassembled WGS sequence"/>
</dbReference>
<dbReference type="InterPro" id="IPR035681">
    <property type="entry name" value="ComA-like_MBL"/>
</dbReference>
<evidence type="ECO:0000313" key="4">
    <source>
        <dbReference type="Proteomes" id="UP000027770"/>
    </source>
</evidence>
<dbReference type="InterPro" id="IPR052159">
    <property type="entry name" value="Competence_DNA_uptake"/>
</dbReference>
<gene>
    <name evidence="3" type="ORF">Z959_08805</name>
</gene>
<comment type="caution">
    <text evidence="3">The sequence shown here is derived from an EMBL/GenBank/DDBJ whole genome shotgun (WGS) entry which is preliminary data.</text>
</comment>
<proteinExistence type="predicted"/>
<dbReference type="InterPro" id="IPR001279">
    <property type="entry name" value="Metallo-B-lactamas"/>
</dbReference>
<keyword evidence="4" id="KW-1185">Reference proteome</keyword>
<dbReference type="PANTHER" id="PTHR30619:SF7">
    <property type="entry name" value="BETA-LACTAMASE DOMAIN PROTEIN"/>
    <property type="match status" value="1"/>
</dbReference>
<dbReference type="EMBL" id="JENW01000041">
    <property type="protein sequence ID" value="KEI16917.1"/>
    <property type="molecule type" value="Genomic_DNA"/>
</dbReference>
<dbReference type="InterPro" id="IPR035451">
    <property type="entry name" value="Ada-like_dom_sf"/>
</dbReference>
<sequence>MKISLKSKIRFMKSLIVCFMLMLGISTTSFAATKTFSSKTVDSQKIFNIKFNNNINVETIKNKIVVKKSNGTIISTKIDVENNIVKVKAPEGGYIPGEYTLSILDNIKSTCNKSSKHNYVMKFNVVINKNIGNLKVHYINVGQGDSILVQQDQHNMLIDAGPNATENTVVNYIRSLGIKRLDYVIGTHPHEDHIGGLDKVIDSFEIGQVLMPNKISTTGTYKDVITSIKNKNLKITNPVPGTTYKLGVAEWSIFAPAKNKDYESVNNYSIVQKLKFGNTSFVFTGDAEAISEMEMVKGGYDLQADVLKIGHHGSKTSTCQAFLDKVSPKYAVISCGKDNKYKHPNKSTMDRLKSKNIAVYRTDECGTIVVTSDGEKVTFNCKEGTYNNGETNKPSINLTPQVKPDVKPTPKPIEGTVYITKSGKKFHRISCGSLRNSKFQINREDAIKKGYIPCSKCNP</sequence>
<dbReference type="CDD" id="cd07731">
    <property type="entry name" value="ComA-like_MBL-fold"/>
    <property type="match status" value="1"/>
</dbReference>
<dbReference type="Gene3D" id="3.40.10.10">
    <property type="entry name" value="DNA Methylphosphotriester Repair Domain"/>
    <property type="match status" value="1"/>
</dbReference>
<feature type="domain" description="Metallo-beta-lactamase" evidence="2">
    <location>
        <begin position="143"/>
        <end position="337"/>
    </location>
</feature>
<dbReference type="Gene3D" id="3.60.15.10">
    <property type="entry name" value="Ribonuclease Z/Hydroxyacylglutathione hydrolase-like"/>
    <property type="match status" value="1"/>
</dbReference>
<dbReference type="InterPro" id="IPR036866">
    <property type="entry name" value="RibonucZ/Hydroxyglut_hydro"/>
</dbReference>
<organism evidence="3 4">
    <name type="scientific">Clostridium novyi B str. ATCC 27606</name>
    <dbReference type="NCBI Taxonomy" id="1443123"/>
    <lineage>
        <taxon>Bacteria</taxon>
        <taxon>Bacillati</taxon>
        <taxon>Bacillota</taxon>
        <taxon>Clostridia</taxon>
        <taxon>Eubacteriales</taxon>
        <taxon>Clostridiaceae</taxon>
        <taxon>Clostridium</taxon>
    </lineage>
</organism>
<dbReference type="RefSeq" id="WP_039218607.1">
    <property type="nucleotide sequence ID" value="NZ_JENW01000041.1"/>
</dbReference>
<accession>A0AA40M5Y7</accession>
<keyword evidence="1" id="KW-0732">Signal</keyword>
<feature type="chain" id="PRO_5041338692" evidence="1">
    <location>
        <begin position="32"/>
        <end position="459"/>
    </location>
</feature>
<reference evidence="3 4" key="1">
    <citation type="submission" date="2014-02" db="EMBL/GenBank/DDBJ databases">
        <title>Plasmidome dynamics in the species complex Clostridium novyi sensu lato converts strains of independent lineages into distinctly different pathogens.</title>
        <authorList>
            <person name="Skarin H."/>
            <person name="Segerman B."/>
        </authorList>
    </citation>
    <scope>NUCLEOTIDE SEQUENCE [LARGE SCALE GENOMIC DNA]</scope>
    <source>
        <strain evidence="3 4">ATCC 27606</strain>
    </source>
</reference>
<name>A0AA40M5Y7_CLONO</name>
<dbReference type="SMART" id="SM00849">
    <property type="entry name" value="Lactamase_B"/>
    <property type="match status" value="1"/>
</dbReference>
<dbReference type="PANTHER" id="PTHR30619">
    <property type="entry name" value="DNA INTERNALIZATION/COMPETENCE PROTEIN COMEC/REC2"/>
    <property type="match status" value="1"/>
</dbReference>
<dbReference type="Pfam" id="PF00753">
    <property type="entry name" value="Lactamase_B"/>
    <property type="match status" value="1"/>
</dbReference>
<evidence type="ECO:0000259" key="2">
    <source>
        <dbReference type="SMART" id="SM00849"/>
    </source>
</evidence>
<evidence type="ECO:0000313" key="3">
    <source>
        <dbReference type="EMBL" id="KEI16917.1"/>
    </source>
</evidence>
<dbReference type="SUPFAM" id="SSF57884">
    <property type="entry name" value="Ada DNA repair protein, N-terminal domain (N-Ada 10)"/>
    <property type="match status" value="1"/>
</dbReference>
<dbReference type="AlphaFoldDB" id="A0AA40M5Y7"/>
<protein>
    <submittedName>
        <fullName evidence="3">Membrane protein</fullName>
    </submittedName>
</protein>
<dbReference type="SUPFAM" id="SSF56281">
    <property type="entry name" value="Metallo-hydrolase/oxidoreductase"/>
    <property type="match status" value="1"/>
</dbReference>